<evidence type="ECO:0000256" key="6">
    <source>
        <dbReference type="ARBA" id="ARBA00022842"/>
    </source>
</evidence>
<gene>
    <name evidence="12" type="primary">corA</name>
    <name evidence="13" type="ORF">X928_00980</name>
</gene>
<keyword evidence="4 12" id="KW-1003">Cell membrane</keyword>
<evidence type="ECO:0000313" key="14">
    <source>
        <dbReference type="Proteomes" id="UP000236199"/>
    </source>
</evidence>
<dbReference type="SUPFAM" id="SSF143865">
    <property type="entry name" value="CorA soluble domain-like"/>
    <property type="match status" value="1"/>
</dbReference>
<dbReference type="InterPro" id="IPR004488">
    <property type="entry name" value="Mg/Co-transport_prot_CorA"/>
</dbReference>
<dbReference type="PANTHER" id="PTHR46494">
    <property type="entry name" value="CORA FAMILY METAL ION TRANSPORTER (EUROFUNG)"/>
    <property type="match status" value="1"/>
</dbReference>
<keyword evidence="7 12" id="KW-1133">Transmembrane helix</keyword>
<evidence type="ECO:0000256" key="2">
    <source>
        <dbReference type="ARBA" id="ARBA00009765"/>
    </source>
</evidence>
<dbReference type="GO" id="GO:0015095">
    <property type="term" value="F:magnesium ion transmembrane transporter activity"/>
    <property type="evidence" value="ECO:0007669"/>
    <property type="project" value="UniProtKB-UniRule"/>
</dbReference>
<evidence type="ECO:0000256" key="7">
    <source>
        <dbReference type="ARBA" id="ARBA00022989"/>
    </source>
</evidence>
<keyword evidence="6 12" id="KW-0460">Magnesium</keyword>
<dbReference type="EMBL" id="AZRM01000007">
    <property type="protein sequence ID" value="PNS02140.1"/>
    <property type="molecule type" value="Genomic_DNA"/>
</dbReference>
<name>A0A2K1PH77_9BACT</name>
<keyword evidence="8 12" id="KW-0406">Ion transport</keyword>
<evidence type="ECO:0000256" key="5">
    <source>
        <dbReference type="ARBA" id="ARBA00022692"/>
    </source>
</evidence>
<protein>
    <recommendedName>
        <fullName evidence="12">Magnesium transport protein CorA</fullName>
    </recommendedName>
</protein>
<comment type="caution">
    <text evidence="13">The sequence shown here is derived from an EMBL/GenBank/DDBJ whole genome shotgun (WGS) entry which is preliminary data.</text>
</comment>
<evidence type="ECO:0000256" key="12">
    <source>
        <dbReference type="RuleBase" id="RU362010"/>
    </source>
</evidence>
<dbReference type="SUPFAM" id="SSF144083">
    <property type="entry name" value="Magnesium transport protein CorA, transmembrane region"/>
    <property type="match status" value="1"/>
</dbReference>
<dbReference type="InterPro" id="IPR045863">
    <property type="entry name" value="CorA_TM1_TM2"/>
</dbReference>
<feature type="transmembrane region" description="Helical" evidence="12">
    <location>
        <begin position="325"/>
        <end position="345"/>
    </location>
</feature>
<dbReference type="OrthoDB" id="9803416at2"/>
<dbReference type="CDD" id="cd12828">
    <property type="entry name" value="TmCorA-like_1"/>
    <property type="match status" value="1"/>
</dbReference>
<evidence type="ECO:0000256" key="1">
    <source>
        <dbReference type="ARBA" id="ARBA00004651"/>
    </source>
</evidence>
<dbReference type="GO" id="GO:0005886">
    <property type="term" value="C:plasma membrane"/>
    <property type="evidence" value="ECO:0007669"/>
    <property type="project" value="UniProtKB-SubCell"/>
</dbReference>
<evidence type="ECO:0000256" key="10">
    <source>
        <dbReference type="ARBA" id="ARBA00034269"/>
    </source>
</evidence>
<comment type="function">
    <text evidence="11">Mediates influx of magnesium ions. Alternates between open and closed states. Activated by low cytoplasmic Mg(2+) levels. Inactive when cytoplasmic Mg(2+) levels are high.</text>
</comment>
<evidence type="ECO:0000256" key="9">
    <source>
        <dbReference type="ARBA" id="ARBA00023136"/>
    </source>
</evidence>
<dbReference type="PANTHER" id="PTHR46494:SF1">
    <property type="entry name" value="CORA FAMILY METAL ION TRANSPORTER (EUROFUNG)"/>
    <property type="match status" value="1"/>
</dbReference>
<comment type="subcellular location">
    <subcellularLocation>
        <location evidence="1">Cell membrane</location>
        <topology evidence="1">Multi-pass membrane protein</topology>
    </subcellularLocation>
    <subcellularLocation>
        <location evidence="12">Membrane</location>
        <topology evidence="12">Multi-pass membrane protein</topology>
    </subcellularLocation>
</comment>
<keyword evidence="9 12" id="KW-0472">Membrane</keyword>
<dbReference type="AlphaFoldDB" id="A0A2K1PH77"/>
<dbReference type="GO" id="GO:0000287">
    <property type="term" value="F:magnesium ion binding"/>
    <property type="evidence" value="ECO:0007669"/>
    <property type="project" value="TreeGrafter"/>
</dbReference>
<evidence type="ECO:0000256" key="3">
    <source>
        <dbReference type="ARBA" id="ARBA00022448"/>
    </source>
</evidence>
<comment type="catalytic activity">
    <reaction evidence="10">
        <text>Mg(2+)(in) = Mg(2+)(out)</text>
        <dbReference type="Rhea" id="RHEA:29827"/>
        <dbReference type="ChEBI" id="CHEBI:18420"/>
    </reaction>
</comment>
<feature type="transmembrane region" description="Helical" evidence="12">
    <location>
        <begin position="293"/>
        <end position="313"/>
    </location>
</feature>
<comment type="similarity">
    <text evidence="2 12">Belongs to the CorA metal ion transporter (MIT) (TC 1.A.35) family.</text>
</comment>
<dbReference type="Pfam" id="PF01544">
    <property type="entry name" value="CorA"/>
    <property type="match status" value="1"/>
</dbReference>
<keyword evidence="5 12" id="KW-0812">Transmembrane</keyword>
<dbReference type="InterPro" id="IPR045861">
    <property type="entry name" value="CorA_cytoplasmic_dom"/>
</dbReference>
<dbReference type="InterPro" id="IPR002523">
    <property type="entry name" value="MgTranspt_CorA/ZnTranspt_ZntB"/>
</dbReference>
<proteinExistence type="inferred from homology"/>
<dbReference type="Proteomes" id="UP000236199">
    <property type="component" value="Unassembled WGS sequence"/>
</dbReference>
<evidence type="ECO:0000256" key="8">
    <source>
        <dbReference type="ARBA" id="ARBA00023065"/>
    </source>
</evidence>
<keyword evidence="3 12" id="KW-0813">Transport</keyword>
<dbReference type="GO" id="GO:0015087">
    <property type="term" value="F:cobalt ion transmembrane transporter activity"/>
    <property type="evidence" value="ECO:0007669"/>
    <property type="project" value="UniProtKB-UniRule"/>
</dbReference>
<reference evidence="13 14" key="1">
    <citation type="submission" date="2013-12" db="EMBL/GenBank/DDBJ databases">
        <title>Comparative genomics of Petrotoga isolates.</title>
        <authorList>
            <person name="Nesbo C.L."/>
            <person name="Charchuk R."/>
            <person name="Chow K."/>
        </authorList>
    </citation>
    <scope>NUCLEOTIDE SEQUENCE [LARGE SCALE GENOMIC DNA]</scope>
    <source>
        <strain evidence="13 14">DSM 10691</strain>
    </source>
</reference>
<dbReference type="FunFam" id="1.20.58.340:FF:000004">
    <property type="entry name" value="Magnesium transport protein CorA"/>
    <property type="match status" value="1"/>
</dbReference>
<dbReference type="NCBIfam" id="TIGR00383">
    <property type="entry name" value="corA"/>
    <property type="match status" value="1"/>
</dbReference>
<dbReference type="RefSeq" id="WP_103078091.1">
    <property type="nucleotide sequence ID" value="NZ_AZRM01000007.1"/>
</dbReference>
<accession>A0A2K1PH77</accession>
<dbReference type="GO" id="GO:0050897">
    <property type="term" value="F:cobalt ion binding"/>
    <property type="evidence" value="ECO:0007669"/>
    <property type="project" value="TreeGrafter"/>
</dbReference>
<sequence>MNSGKQKNLSKVGKPPGELIYTGKLEPSNAIINVFSYDQHSYNLNENVDLDLIKTLDKNKIHWIDFENVSDSNKLKAIGEIFDIHKLTLEDIINVNQRTKIEFYDSYTFLVIKIISDSNEKLEFRQLSIIIKENIVISFSEEKNFATNLLKTQLNTNAGDIRNKDVGYLTFSLIDIVVDSYFSKLNNYISHTEEIDEKITEEIEEELFIKIKKIKQEILRFRRFVSPLKDILFQLQRKEKGFVNESNQLYFIDLYDHTLRINESIDLLRENLNNLTEIYLSIVSNRLNGIMRILTIISTIFIPLSFITGIYGMNFENMPELHWKFGYFLILGIMATIAVIMIIIFKKKKWF</sequence>
<evidence type="ECO:0000256" key="11">
    <source>
        <dbReference type="ARBA" id="ARBA00045497"/>
    </source>
</evidence>
<evidence type="ECO:0000256" key="4">
    <source>
        <dbReference type="ARBA" id="ARBA00022475"/>
    </source>
</evidence>
<keyword evidence="14" id="KW-1185">Reference proteome</keyword>
<dbReference type="Gene3D" id="1.20.58.340">
    <property type="entry name" value="Magnesium transport protein CorA, transmembrane region"/>
    <property type="match status" value="2"/>
</dbReference>
<organism evidence="13 14">
    <name type="scientific">Petrotoga miotherma DSM 10691</name>
    <dbReference type="NCBI Taxonomy" id="1434326"/>
    <lineage>
        <taxon>Bacteria</taxon>
        <taxon>Thermotogati</taxon>
        <taxon>Thermotogota</taxon>
        <taxon>Thermotogae</taxon>
        <taxon>Petrotogales</taxon>
        <taxon>Petrotogaceae</taxon>
        <taxon>Petrotoga</taxon>
    </lineage>
</organism>
<evidence type="ECO:0000313" key="13">
    <source>
        <dbReference type="EMBL" id="PNS02140.1"/>
    </source>
</evidence>
<dbReference type="Gene3D" id="3.30.460.20">
    <property type="entry name" value="CorA soluble domain-like"/>
    <property type="match status" value="1"/>
</dbReference>